<keyword evidence="5 7" id="KW-0720">Serine protease</keyword>
<dbReference type="InterPro" id="IPR023828">
    <property type="entry name" value="Peptidase_S8_Ser-AS"/>
</dbReference>
<dbReference type="CDD" id="cd04852">
    <property type="entry name" value="Peptidases_S8_3"/>
    <property type="match status" value="1"/>
</dbReference>
<accession>A0A7J6VZG5</accession>
<comment type="similarity">
    <text evidence="1 7">Belongs to the peptidase S8 family.</text>
</comment>
<evidence type="ECO:0000256" key="6">
    <source>
        <dbReference type="PIRSR" id="PIRSR615500-1"/>
    </source>
</evidence>
<protein>
    <submittedName>
        <fullName evidence="10">Subtilisin-like protease SBT4.3</fullName>
    </submittedName>
</protein>
<keyword evidence="4 7" id="KW-0378">Hydrolase</keyword>
<evidence type="ECO:0000256" key="2">
    <source>
        <dbReference type="ARBA" id="ARBA00022670"/>
    </source>
</evidence>
<comment type="caution">
    <text evidence="10">The sequence shown here is derived from an EMBL/GenBank/DDBJ whole genome shotgun (WGS) entry which is preliminary data.</text>
</comment>
<dbReference type="PRINTS" id="PR00723">
    <property type="entry name" value="SUBTILISIN"/>
</dbReference>
<evidence type="ECO:0000313" key="11">
    <source>
        <dbReference type="Proteomes" id="UP000554482"/>
    </source>
</evidence>
<feature type="active site" description="Charge relay system" evidence="6 7">
    <location>
        <position position="106"/>
    </location>
</feature>
<evidence type="ECO:0000313" key="10">
    <source>
        <dbReference type="EMBL" id="KAF5189485.1"/>
    </source>
</evidence>
<dbReference type="Pfam" id="PF00082">
    <property type="entry name" value="Peptidase_S8"/>
    <property type="match status" value="1"/>
</dbReference>
<dbReference type="InterPro" id="IPR022398">
    <property type="entry name" value="Peptidase_S8_His-AS"/>
</dbReference>
<dbReference type="Proteomes" id="UP000554482">
    <property type="component" value="Unassembled WGS sequence"/>
</dbReference>
<dbReference type="SUPFAM" id="SSF52743">
    <property type="entry name" value="Subtilisin-like"/>
    <property type="match status" value="1"/>
</dbReference>
<dbReference type="CDD" id="cd02120">
    <property type="entry name" value="PA_subtilisin_like"/>
    <property type="match status" value="1"/>
</dbReference>
<feature type="active site" description="Charge relay system" evidence="6 7">
    <location>
        <position position="421"/>
    </location>
</feature>
<dbReference type="InterPro" id="IPR041469">
    <property type="entry name" value="Subtilisin-like_FN3"/>
</dbReference>
<keyword evidence="2 7" id="KW-0645">Protease</keyword>
<dbReference type="InterPro" id="IPR015500">
    <property type="entry name" value="Peptidase_S8_subtilisin-rel"/>
</dbReference>
<dbReference type="Gene3D" id="3.40.50.200">
    <property type="entry name" value="Peptidase S8/S53 domain"/>
    <property type="match status" value="1"/>
</dbReference>
<evidence type="ECO:0000256" key="7">
    <source>
        <dbReference type="PROSITE-ProRule" id="PRU01240"/>
    </source>
</evidence>
<dbReference type="AlphaFoldDB" id="A0A7J6VZG5"/>
<dbReference type="PANTHER" id="PTHR10795">
    <property type="entry name" value="PROPROTEIN CONVERTASE SUBTILISIN/KEXIN"/>
    <property type="match status" value="1"/>
</dbReference>
<dbReference type="PROSITE" id="PS51892">
    <property type="entry name" value="SUBTILASE"/>
    <property type="match status" value="1"/>
</dbReference>
<dbReference type="PROSITE" id="PS00137">
    <property type="entry name" value="SUBTILASE_HIS"/>
    <property type="match status" value="1"/>
</dbReference>
<dbReference type="Pfam" id="PF17766">
    <property type="entry name" value="fn3_6"/>
    <property type="match status" value="1"/>
</dbReference>
<evidence type="ECO:0000256" key="5">
    <source>
        <dbReference type="ARBA" id="ARBA00022825"/>
    </source>
</evidence>
<dbReference type="GO" id="GO:0004252">
    <property type="term" value="F:serine-type endopeptidase activity"/>
    <property type="evidence" value="ECO:0007669"/>
    <property type="project" value="UniProtKB-UniRule"/>
</dbReference>
<feature type="active site" description="Charge relay system" evidence="6 7">
    <location>
        <position position="46"/>
    </location>
</feature>
<feature type="domain" description="Peptidase S8/S53" evidence="8">
    <location>
        <begin position="39"/>
        <end position="455"/>
    </location>
</feature>
<name>A0A7J6VZG5_THATH</name>
<sequence length="631" mass="67396">MNGVVTVFPSKTRQPQTTRSWDFLGFNNTVKRLPDVESDMIVGVIDYGIWPESLSFSDTGIGLPPSKWKGTCQNFTCNNKLIGARFYKADGNFTLEEKSPRDINGHGTHIASIIVGREVKDASFLGLAKGTIRGAIPSARIAIYKVCYASGCDDHDILAAFDDAIADGVDIISISIVYTEPGDVDYFNDSIAVGAFHAMQKGILVSACGGNFGPGMQTLQNPAPWILTVAASTIDRKIINSVTLGNNMTIEGLAVNVFPTNSTLTPAIYDRSCSSGKLDKKSVDGKIVICGADSNASEPFKTGAQGAVMLTSFEDNVAYTYPLPATVIGNVNDASEIESYMFHTCKPTAYIHKSRDAHDTQAPSVASFSSRGPSGITPLVLKPDISAPGVDILAAFSPKGSVSNNPDDKRSVDYNIMSGTSMACPHATGAALYVKTHNPSWSPAAIKSALMTTASPIKTISSLEGEFASGAGQIDPVKAVNPGLVYDTSESDYIQMLCNINYSTKAIQTITGKNVTCSGEVKGYESFLNYPSMTAYVDSKQSFKRFFVRKVTNVGLSDSIYKATISSPQPLLNITVTPSVLSFKSLNERKDFVVDISGGVFETNLVVSASLKWSDGVHNVRSPVVVLVSVQ</sequence>
<gene>
    <name evidence="10" type="ORF">FRX31_020926</name>
</gene>
<evidence type="ECO:0000256" key="1">
    <source>
        <dbReference type="ARBA" id="ARBA00011073"/>
    </source>
</evidence>
<dbReference type="InterPro" id="IPR034197">
    <property type="entry name" value="Peptidases_S8_3"/>
</dbReference>
<evidence type="ECO:0000256" key="3">
    <source>
        <dbReference type="ARBA" id="ARBA00022729"/>
    </source>
</evidence>
<organism evidence="10 11">
    <name type="scientific">Thalictrum thalictroides</name>
    <name type="common">Rue-anemone</name>
    <name type="synonym">Anemone thalictroides</name>
    <dbReference type="NCBI Taxonomy" id="46969"/>
    <lineage>
        <taxon>Eukaryota</taxon>
        <taxon>Viridiplantae</taxon>
        <taxon>Streptophyta</taxon>
        <taxon>Embryophyta</taxon>
        <taxon>Tracheophyta</taxon>
        <taxon>Spermatophyta</taxon>
        <taxon>Magnoliopsida</taxon>
        <taxon>Ranunculales</taxon>
        <taxon>Ranunculaceae</taxon>
        <taxon>Thalictroideae</taxon>
        <taxon>Thalictrum</taxon>
    </lineage>
</organism>
<keyword evidence="11" id="KW-1185">Reference proteome</keyword>
<dbReference type="OrthoDB" id="206201at2759"/>
<evidence type="ECO:0000256" key="4">
    <source>
        <dbReference type="ARBA" id="ARBA00022801"/>
    </source>
</evidence>
<dbReference type="InterPro" id="IPR000209">
    <property type="entry name" value="Peptidase_S8/S53_dom"/>
</dbReference>
<dbReference type="Gene3D" id="3.50.30.30">
    <property type="match status" value="1"/>
</dbReference>
<keyword evidence="3" id="KW-0732">Signal</keyword>
<dbReference type="InterPro" id="IPR045051">
    <property type="entry name" value="SBT"/>
</dbReference>
<evidence type="ECO:0000259" key="9">
    <source>
        <dbReference type="Pfam" id="PF17766"/>
    </source>
</evidence>
<dbReference type="InterPro" id="IPR036852">
    <property type="entry name" value="Peptidase_S8/S53_dom_sf"/>
</dbReference>
<dbReference type="Gene3D" id="2.60.40.2310">
    <property type="match status" value="1"/>
</dbReference>
<evidence type="ECO:0000259" key="8">
    <source>
        <dbReference type="Pfam" id="PF00082"/>
    </source>
</evidence>
<reference evidence="10 11" key="1">
    <citation type="submission" date="2020-06" db="EMBL/GenBank/DDBJ databases">
        <title>Transcriptomic and genomic resources for Thalictrum thalictroides and T. hernandezii: Facilitating candidate gene discovery in an emerging model plant lineage.</title>
        <authorList>
            <person name="Arias T."/>
            <person name="Riano-Pachon D.M."/>
            <person name="Di Stilio V.S."/>
        </authorList>
    </citation>
    <scope>NUCLEOTIDE SEQUENCE [LARGE SCALE GENOMIC DNA]</scope>
    <source>
        <strain evidence="11">cv. WT478/WT964</strain>
        <tissue evidence="10">Leaves</tissue>
    </source>
</reference>
<dbReference type="GO" id="GO:0006508">
    <property type="term" value="P:proteolysis"/>
    <property type="evidence" value="ECO:0007669"/>
    <property type="project" value="UniProtKB-KW"/>
</dbReference>
<dbReference type="PROSITE" id="PS00138">
    <property type="entry name" value="SUBTILASE_SER"/>
    <property type="match status" value="1"/>
</dbReference>
<feature type="domain" description="Subtilisin-like protease fibronectin type-III" evidence="9">
    <location>
        <begin position="528"/>
        <end position="626"/>
    </location>
</feature>
<dbReference type="EMBL" id="JABWDY010025422">
    <property type="protein sequence ID" value="KAF5189485.1"/>
    <property type="molecule type" value="Genomic_DNA"/>
</dbReference>
<proteinExistence type="inferred from homology"/>